<dbReference type="KEGG" id="sjv:SJAV_11430"/>
<accession>A0AAT9GR79</accession>
<reference evidence="1" key="1">
    <citation type="submission" date="2024-03" db="EMBL/GenBank/DDBJ databases">
        <title>Complete genome sequence of Sulfurisphaera javensis strain KD-1.</title>
        <authorList>
            <person name="Sakai H."/>
            <person name="Nur N."/>
            <person name="Suwanto A."/>
            <person name="Kurosawa N."/>
        </authorList>
    </citation>
    <scope>NUCLEOTIDE SEQUENCE</scope>
    <source>
        <strain evidence="1">KD-1</strain>
    </source>
</reference>
<evidence type="ECO:0000313" key="1">
    <source>
        <dbReference type="EMBL" id="BFH73199.1"/>
    </source>
</evidence>
<name>A0AAT9GR79_9CREN</name>
<sequence>MYGDEERNIPPELLYTKYDAEIYLSQTKTVLSLVLKLIEEGTKTS</sequence>
<dbReference type="EMBL" id="AP031322">
    <property type="protein sequence ID" value="BFH73199.1"/>
    <property type="molecule type" value="Genomic_DNA"/>
</dbReference>
<dbReference type="RefSeq" id="WP_369611361.1">
    <property type="nucleotide sequence ID" value="NZ_AP031322.1"/>
</dbReference>
<dbReference type="AlphaFoldDB" id="A0AAT9GR79"/>
<proteinExistence type="predicted"/>
<gene>
    <name evidence="1" type="ORF">SJAV_11430</name>
</gene>
<dbReference type="GeneID" id="92354069"/>
<protein>
    <submittedName>
        <fullName evidence="1">Uncharacterized protein</fullName>
    </submittedName>
</protein>
<organism evidence="1">
    <name type="scientific">Sulfurisphaera javensis</name>
    <dbReference type="NCBI Taxonomy" id="2049879"/>
    <lineage>
        <taxon>Archaea</taxon>
        <taxon>Thermoproteota</taxon>
        <taxon>Thermoprotei</taxon>
        <taxon>Sulfolobales</taxon>
        <taxon>Sulfolobaceae</taxon>
        <taxon>Sulfurisphaera</taxon>
    </lineage>
</organism>